<feature type="transmembrane region" description="Helical" evidence="1">
    <location>
        <begin position="12"/>
        <end position="31"/>
    </location>
</feature>
<keyword evidence="1" id="KW-1133">Transmembrane helix</keyword>
<dbReference type="RefSeq" id="WP_147743947.1">
    <property type="nucleotide sequence ID" value="NZ_VRUR01000002.1"/>
</dbReference>
<reference evidence="2 3" key="1">
    <citation type="submission" date="2019-08" db="EMBL/GenBank/DDBJ databases">
        <title>Professor.</title>
        <authorList>
            <person name="Park J.S."/>
        </authorList>
    </citation>
    <scope>NUCLEOTIDE SEQUENCE [LARGE SCALE GENOMIC DNA]</scope>
    <source>
        <strain evidence="2 3">176CP5-101</strain>
    </source>
</reference>
<feature type="transmembrane region" description="Helical" evidence="1">
    <location>
        <begin position="43"/>
        <end position="64"/>
    </location>
</feature>
<name>A0A5C8V0B4_9FLAO</name>
<keyword evidence="1" id="KW-0472">Membrane</keyword>
<dbReference type="Proteomes" id="UP000321456">
    <property type="component" value="Unassembled WGS sequence"/>
</dbReference>
<accession>A0A5C8V0B4</accession>
<proteinExistence type="predicted"/>
<protein>
    <submittedName>
        <fullName evidence="2">Uncharacterized protein</fullName>
    </submittedName>
</protein>
<evidence type="ECO:0000313" key="3">
    <source>
        <dbReference type="Proteomes" id="UP000321456"/>
    </source>
</evidence>
<comment type="caution">
    <text evidence="2">The sequence shown here is derived from an EMBL/GenBank/DDBJ whole genome shotgun (WGS) entry which is preliminary data.</text>
</comment>
<keyword evidence="1" id="KW-0812">Transmembrane</keyword>
<organism evidence="2 3">
    <name type="scientific">Flagellimonas hymeniacidonis</name>
    <dbReference type="NCBI Taxonomy" id="2603628"/>
    <lineage>
        <taxon>Bacteria</taxon>
        <taxon>Pseudomonadati</taxon>
        <taxon>Bacteroidota</taxon>
        <taxon>Flavobacteriia</taxon>
        <taxon>Flavobacteriales</taxon>
        <taxon>Flavobacteriaceae</taxon>
        <taxon>Flagellimonas</taxon>
    </lineage>
</organism>
<evidence type="ECO:0000256" key="1">
    <source>
        <dbReference type="SAM" id="Phobius"/>
    </source>
</evidence>
<dbReference type="AlphaFoldDB" id="A0A5C8V0B4"/>
<keyword evidence="3" id="KW-1185">Reference proteome</keyword>
<dbReference type="EMBL" id="VRUR01000002">
    <property type="protein sequence ID" value="TXN35213.1"/>
    <property type="molecule type" value="Genomic_DNA"/>
</dbReference>
<sequence length="83" mass="9782">MERFRLQNTFTLLCIIFIDIVAYLLMAFLVMDDDWQFANSKTFLSMTIYLWYGVNSIFIGYLLFLGIKILKKERVDLKVGKGN</sequence>
<evidence type="ECO:0000313" key="2">
    <source>
        <dbReference type="EMBL" id="TXN35213.1"/>
    </source>
</evidence>
<gene>
    <name evidence="2" type="ORF">FVB32_11530</name>
</gene>